<dbReference type="EMBL" id="KQ994475">
    <property type="protein sequence ID" value="KZV48175.1"/>
    <property type="molecule type" value="Genomic_DNA"/>
</dbReference>
<keyword evidence="3" id="KW-1185">Reference proteome</keyword>
<dbReference type="AlphaFoldDB" id="A0A2Z7CP69"/>
<feature type="region of interest" description="Disordered" evidence="1">
    <location>
        <begin position="50"/>
        <end position="82"/>
    </location>
</feature>
<dbReference type="Proteomes" id="UP000250235">
    <property type="component" value="Unassembled WGS sequence"/>
</dbReference>
<organism evidence="2 3">
    <name type="scientific">Dorcoceras hygrometricum</name>
    <dbReference type="NCBI Taxonomy" id="472368"/>
    <lineage>
        <taxon>Eukaryota</taxon>
        <taxon>Viridiplantae</taxon>
        <taxon>Streptophyta</taxon>
        <taxon>Embryophyta</taxon>
        <taxon>Tracheophyta</taxon>
        <taxon>Spermatophyta</taxon>
        <taxon>Magnoliopsida</taxon>
        <taxon>eudicotyledons</taxon>
        <taxon>Gunneridae</taxon>
        <taxon>Pentapetalae</taxon>
        <taxon>asterids</taxon>
        <taxon>lamiids</taxon>
        <taxon>Lamiales</taxon>
        <taxon>Gesneriaceae</taxon>
        <taxon>Didymocarpoideae</taxon>
        <taxon>Trichosporeae</taxon>
        <taxon>Loxocarpinae</taxon>
        <taxon>Dorcoceras</taxon>
    </lineage>
</organism>
<accession>A0A2Z7CP69</accession>
<sequence>MHEGAKEQSVIKPNHSAGKSEEPQHNAQPISRWKSSIRDLQERHTVDHHSSVVFRHDDSTGHHLDDIIGSFRRDNSAGRSQR</sequence>
<reference evidence="2 3" key="1">
    <citation type="journal article" date="2015" name="Proc. Natl. Acad. Sci. U.S.A.">
        <title>The resurrection genome of Boea hygrometrica: A blueprint for survival of dehydration.</title>
        <authorList>
            <person name="Xiao L."/>
            <person name="Yang G."/>
            <person name="Zhang L."/>
            <person name="Yang X."/>
            <person name="Zhao S."/>
            <person name="Ji Z."/>
            <person name="Zhou Q."/>
            <person name="Hu M."/>
            <person name="Wang Y."/>
            <person name="Chen M."/>
            <person name="Xu Y."/>
            <person name="Jin H."/>
            <person name="Xiao X."/>
            <person name="Hu G."/>
            <person name="Bao F."/>
            <person name="Hu Y."/>
            <person name="Wan P."/>
            <person name="Li L."/>
            <person name="Deng X."/>
            <person name="Kuang T."/>
            <person name="Xiang C."/>
            <person name="Zhu J.K."/>
            <person name="Oliver M.J."/>
            <person name="He Y."/>
        </authorList>
    </citation>
    <scope>NUCLEOTIDE SEQUENCE [LARGE SCALE GENOMIC DNA]</scope>
    <source>
        <strain evidence="3">cv. XS01</strain>
    </source>
</reference>
<evidence type="ECO:0000313" key="2">
    <source>
        <dbReference type="EMBL" id="KZV48175.1"/>
    </source>
</evidence>
<gene>
    <name evidence="2" type="ORF">F511_21438</name>
</gene>
<protein>
    <submittedName>
        <fullName evidence="2">Uncharacterized protein</fullName>
    </submittedName>
</protein>
<name>A0A2Z7CP69_9LAMI</name>
<feature type="region of interest" description="Disordered" evidence="1">
    <location>
        <begin position="1"/>
        <end position="31"/>
    </location>
</feature>
<evidence type="ECO:0000256" key="1">
    <source>
        <dbReference type="SAM" id="MobiDB-lite"/>
    </source>
</evidence>
<proteinExistence type="predicted"/>
<feature type="compositionally biased region" description="Basic and acidic residues" evidence="1">
    <location>
        <begin position="50"/>
        <end position="76"/>
    </location>
</feature>
<evidence type="ECO:0000313" key="3">
    <source>
        <dbReference type="Proteomes" id="UP000250235"/>
    </source>
</evidence>